<name>A0A8J5JDS2_HOMAM</name>
<sequence length="121" mass="13078">MLLKTMGLSSEIYKDFVSIIKNIFVAVMRTLERCSVENMDCVYVNRQTRSPERRTNRGYGGPSGSSGGGPGGSPGKDSGWGPGMLYHGPSGYIFSNRFHESYTSPIDLVASPSPAVCHKSP</sequence>
<gene>
    <name evidence="2" type="ORF">Hamer_G006533</name>
</gene>
<proteinExistence type="predicted"/>
<evidence type="ECO:0000256" key="1">
    <source>
        <dbReference type="SAM" id="MobiDB-lite"/>
    </source>
</evidence>
<comment type="caution">
    <text evidence="2">The sequence shown here is derived from an EMBL/GenBank/DDBJ whole genome shotgun (WGS) entry which is preliminary data.</text>
</comment>
<feature type="compositionally biased region" description="Gly residues" evidence="1">
    <location>
        <begin position="58"/>
        <end position="82"/>
    </location>
</feature>
<feature type="region of interest" description="Disordered" evidence="1">
    <location>
        <begin position="45"/>
        <end position="82"/>
    </location>
</feature>
<evidence type="ECO:0000313" key="2">
    <source>
        <dbReference type="EMBL" id="KAG7156557.1"/>
    </source>
</evidence>
<dbReference type="AlphaFoldDB" id="A0A8J5JDS2"/>
<protein>
    <submittedName>
        <fullName evidence="2">Uncharacterized protein</fullName>
    </submittedName>
</protein>
<dbReference type="Proteomes" id="UP000747542">
    <property type="component" value="Unassembled WGS sequence"/>
</dbReference>
<evidence type="ECO:0000313" key="3">
    <source>
        <dbReference type="Proteomes" id="UP000747542"/>
    </source>
</evidence>
<keyword evidence="3" id="KW-1185">Reference proteome</keyword>
<accession>A0A8J5JDS2</accession>
<dbReference type="EMBL" id="JAHLQT010039062">
    <property type="protein sequence ID" value="KAG7156557.1"/>
    <property type="molecule type" value="Genomic_DNA"/>
</dbReference>
<organism evidence="2 3">
    <name type="scientific">Homarus americanus</name>
    <name type="common">American lobster</name>
    <dbReference type="NCBI Taxonomy" id="6706"/>
    <lineage>
        <taxon>Eukaryota</taxon>
        <taxon>Metazoa</taxon>
        <taxon>Ecdysozoa</taxon>
        <taxon>Arthropoda</taxon>
        <taxon>Crustacea</taxon>
        <taxon>Multicrustacea</taxon>
        <taxon>Malacostraca</taxon>
        <taxon>Eumalacostraca</taxon>
        <taxon>Eucarida</taxon>
        <taxon>Decapoda</taxon>
        <taxon>Pleocyemata</taxon>
        <taxon>Astacidea</taxon>
        <taxon>Nephropoidea</taxon>
        <taxon>Nephropidae</taxon>
        <taxon>Homarus</taxon>
    </lineage>
</organism>
<reference evidence="2" key="1">
    <citation type="journal article" date="2021" name="Sci. Adv.">
        <title>The American lobster genome reveals insights on longevity, neural, and immune adaptations.</title>
        <authorList>
            <person name="Polinski J.M."/>
            <person name="Zimin A.V."/>
            <person name="Clark K.F."/>
            <person name="Kohn A.B."/>
            <person name="Sadowski N."/>
            <person name="Timp W."/>
            <person name="Ptitsyn A."/>
            <person name="Khanna P."/>
            <person name="Romanova D.Y."/>
            <person name="Williams P."/>
            <person name="Greenwood S.J."/>
            <person name="Moroz L.L."/>
            <person name="Walt D.R."/>
            <person name="Bodnar A.G."/>
        </authorList>
    </citation>
    <scope>NUCLEOTIDE SEQUENCE</scope>
    <source>
        <strain evidence="2">GMGI-L3</strain>
    </source>
</reference>